<feature type="domain" description="SLH" evidence="3">
    <location>
        <begin position="162"/>
        <end position="225"/>
    </location>
</feature>
<dbReference type="PROSITE" id="PS51272">
    <property type="entry name" value="SLH"/>
    <property type="match status" value="2"/>
</dbReference>
<evidence type="ECO:0000256" key="1">
    <source>
        <dbReference type="ARBA" id="ARBA00022737"/>
    </source>
</evidence>
<keyword evidence="5" id="KW-1185">Reference proteome</keyword>
<name>A0ABX8REC3_9CLOT</name>
<dbReference type="RefSeq" id="WP_218283439.1">
    <property type="nucleotide sequence ID" value="NZ_CP078093.1"/>
</dbReference>
<dbReference type="Proteomes" id="UP000886818">
    <property type="component" value="Chromosome"/>
</dbReference>
<sequence length="700" mass="79304">MRKKISCLIIALLIVMSSINSFAAVIFSDVPSNHWAKPFITKMADKKIISGYFDDYTLKVTFKPDKSVTYIEAMQMIYNTLKAANKLRPANGLVNKYYATLKANEIPSWAHEAVAYGLEYNILHPDELKIFVKKGKATYAKKVDVAVFIGKALNMKLEAIPVLKFVDAETIKTAALPYVDLLEKNKIVGGDALNKFNPNSIINRAVMATMCSKTYDLLMSQSSTVMPPDPVIPTIVEGTIDYVSTETKMIVVKDTKGDTKAYTLGATYIKKNGQYIDMRDLHKGDNVKLIFTKTGEVQGVEVNKINTPSSEIGSINGDERIIDYISKKTKMIVVKDENGNTQVYNLNRVAIRENGKSRDIDDLHKGDGIKLHFNDKNELAWIELSTSTTTWVGKIISIVNCGDYHLMTIRNKDNLILKKELKIYDNTEIKYDKKDVTVKRLTEGEEVQVKFIGNRAIKIYLMGKEKVYDGILESSVIFREYPILKIKTNDNEVLEFEIDDDVRVYRDRHKRGLDDLRKGDIATITVEYDKVVDILAASVEERTKDEGVIKQIIIGDPTKITIVTDNERTRTYEVADNVDIEINDDDRKKISDLKIHDHVELTIKNNVVTDIEADGISHSNAITGEISKIYSEYSYLVIKYFDKEKSEYITRTVTKTDHTKVLSTSTEKIAFGHLRKGDTIFVNGYYDDDIFVANKIIQID</sequence>
<keyword evidence="1" id="KW-0677">Repeat</keyword>
<feature type="chain" id="PRO_5045698745" evidence="2">
    <location>
        <begin position="24"/>
        <end position="700"/>
    </location>
</feature>
<dbReference type="Pfam" id="PF00395">
    <property type="entry name" value="SLH"/>
    <property type="match status" value="2"/>
</dbReference>
<protein>
    <submittedName>
        <fullName evidence="4">S-layer homology domain-containing protein</fullName>
    </submittedName>
</protein>
<proteinExistence type="predicted"/>
<evidence type="ECO:0000259" key="3">
    <source>
        <dbReference type="PROSITE" id="PS51272"/>
    </source>
</evidence>
<accession>A0ABX8REC3</accession>
<dbReference type="EMBL" id="CP078093">
    <property type="protein sequence ID" value="QXM06744.1"/>
    <property type="molecule type" value="Genomic_DNA"/>
</dbReference>
<feature type="domain" description="SLH" evidence="3">
    <location>
        <begin position="23"/>
        <end position="91"/>
    </location>
</feature>
<feature type="signal peptide" evidence="2">
    <location>
        <begin position="1"/>
        <end position="23"/>
    </location>
</feature>
<gene>
    <name evidence="4" type="ORF">KVH43_03210</name>
</gene>
<evidence type="ECO:0000313" key="4">
    <source>
        <dbReference type="EMBL" id="QXM06744.1"/>
    </source>
</evidence>
<reference evidence="4" key="1">
    <citation type="submission" date="2021-07" db="EMBL/GenBank/DDBJ databases">
        <title>Complete genome sequence of Crassaminicella sp. 143-21, isolated from a deep-sea hydrothermal vent.</title>
        <authorList>
            <person name="Li X."/>
        </authorList>
    </citation>
    <scope>NUCLEOTIDE SEQUENCE</scope>
    <source>
        <strain evidence="4">143-21</strain>
    </source>
</reference>
<dbReference type="InterPro" id="IPR001119">
    <property type="entry name" value="SLH_dom"/>
</dbReference>
<evidence type="ECO:0000256" key="2">
    <source>
        <dbReference type="SAM" id="SignalP"/>
    </source>
</evidence>
<keyword evidence="2" id="KW-0732">Signal</keyword>
<organism evidence="4 5">
    <name type="scientific">Crassaminicella indica</name>
    <dbReference type="NCBI Taxonomy" id="2855394"/>
    <lineage>
        <taxon>Bacteria</taxon>
        <taxon>Bacillati</taxon>
        <taxon>Bacillota</taxon>
        <taxon>Clostridia</taxon>
        <taxon>Eubacteriales</taxon>
        <taxon>Clostridiaceae</taxon>
        <taxon>Crassaminicella</taxon>
    </lineage>
</organism>
<evidence type="ECO:0000313" key="5">
    <source>
        <dbReference type="Proteomes" id="UP000886818"/>
    </source>
</evidence>